<evidence type="ECO:0000256" key="5">
    <source>
        <dbReference type="RuleBase" id="RU363122"/>
    </source>
</evidence>
<sequence length="261" mass="29688">VQEVASVAHSDFLRRQEELERKAAELERREEEINNRNRTQPGIKENNWPPLPRFCPIRPCFYQDFSEEIPPEYQRVCKMMYYLCMMNSLTLFLNVLACLALFTIAPSYGQDFGLSLVWLLLFTPCSFLCWYRPVYKAFRTDSSFSFFFFFFVFFAQVVIFIIQAIGITGWGNSGWLASFSVIGSNKVVGGIMMMVAVLFTLCAILSVILLKMVHGSYRRTGASFQKAQQEFSQGVFSNKNVQNAAATAASTAAQSALHQDN</sequence>
<feature type="transmembrane region" description="Helical" evidence="5">
    <location>
        <begin position="143"/>
        <end position="167"/>
    </location>
</feature>
<feature type="transmembrane region" description="Helical" evidence="5">
    <location>
        <begin position="187"/>
        <end position="210"/>
    </location>
</feature>
<keyword evidence="8" id="KW-1185">Reference proteome</keyword>
<dbReference type="Pfam" id="PF04144">
    <property type="entry name" value="SCAMP"/>
    <property type="match status" value="1"/>
</dbReference>
<keyword evidence="6" id="KW-0175">Coiled coil</keyword>
<evidence type="ECO:0000256" key="4">
    <source>
        <dbReference type="ARBA" id="ARBA00023136"/>
    </source>
</evidence>
<feature type="transmembrane region" description="Helical" evidence="5">
    <location>
        <begin position="80"/>
        <end position="106"/>
    </location>
</feature>
<keyword evidence="3 5" id="KW-1133">Transmembrane helix</keyword>
<proteinExistence type="inferred from homology"/>
<dbReference type="PANTHER" id="PTHR10687:SF7">
    <property type="entry name" value="SECRETORY CARRIER-ASSOCIATED MEMBRANE PROTEIN 2"/>
    <property type="match status" value="1"/>
</dbReference>
<evidence type="ECO:0000313" key="7">
    <source>
        <dbReference type="Ensembl" id="ENSPMGP00000023293.1"/>
    </source>
</evidence>
<evidence type="ECO:0000256" key="6">
    <source>
        <dbReference type="SAM" id="Coils"/>
    </source>
</evidence>
<comment type="subcellular location">
    <subcellularLocation>
        <location evidence="1 5">Membrane</location>
        <topology evidence="1 5">Multi-pass membrane protein</topology>
    </subcellularLocation>
</comment>
<keyword evidence="2 5" id="KW-0812">Transmembrane</keyword>
<dbReference type="AlphaFoldDB" id="A0A3B4B1M9"/>
<dbReference type="InterPro" id="IPR007273">
    <property type="entry name" value="SCAMP"/>
</dbReference>
<evidence type="ECO:0000256" key="3">
    <source>
        <dbReference type="ARBA" id="ARBA00022989"/>
    </source>
</evidence>
<dbReference type="GO" id="GO:0032588">
    <property type="term" value="C:trans-Golgi network membrane"/>
    <property type="evidence" value="ECO:0007669"/>
    <property type="project" value="TreeGrafter"/>
</dbReference>
<comment type="similarity">
    <text evidence="5">Belongs to the SCAMP family.</text>
</comment>
<name>A0A3B4B1M9_9GOBI</name>
<keyword evidence="4 5" id="KW-0472">Membrane</keyword>
<dbReference type="STRING" id="409849.ENSPMGP00000023293"/>
<dbReference type="Proteomes" id="UP000261520">
    <property type="component" value="Unplaced"/>
</dbReference>
<reference evidence="7" key="1">
    <citation type="submission" date="2025-08" db="UniProtKB">
        <authorList>
            <consortium name="Ensembl"/>
        </authorList>
    </citation>
    <scope>IDENTIFICATION</scope>
</reference>
<accession>A0A3B4B1M9</accession>
<dbReference type="GO" id="GO:0055038">
    <property type="term" value="C:recycling endosome membrane"/>
    <property type="evidence" value="ECO:0007669"/>
    <property type="project" value="TreeGrafter"/>
</dbReference>
<evidence type="ECO:0000313" key="8">
    <source>
        <dbReference type="Proteomes" id="UP000261520"/>
    </source>
</evidence>
<dbReference type="GO" id="GO:0015031">
    <property type="term" value="P:protein transport"/>
    <property type="evidence" value="ECO:0007669"/>
    <property type="project" value="InterPro"/>
</dbReference>
<protein>
    <recommendedName>
        <fullName evidence="5">Secretory carrier-associated membrane protein</fullName>
        <shortName evidence="5">Secretory carrier membrane protein</shortName>
    </recommendedName>
</protein>
<organism evidence="7 8">
    <name type="scientific">Periophthalmus magnuspinnatus</name>
    <dbReference type="NCBI Taxonomy" id="409849"/>
    <lineage>
        <taxon>Eukaryota</taxon>
        <taxon>Metazoa</taxon>
        <taxon>Chordata</taxon>
        <taxon>Craniata</taxon>
        <taxon>Vertebrata</taxon>
        <taxon>Euteleostomi</taxon>
        <taxon>Actinopterygii</taxon>
        <taxon>Neopterygii</taxon>
        <taxon>Teleostei</taxon>
        <taxon>Neoteleostei</taxon>
        <taxon>Acanthomorphata</taxon>
        <taxon>Gobiaria</taxon>
        <taxon>Gobiiformes</taxon>
        <taxon>Gobioidei</taxon>
        <taxon>Gobiidae</taxon>
        <taxon>Oxudercinae</taxon>
        <taxon>Periophthalmus</taxon>
    </lineage>
</organism>
<feature type="coiled-coil region" evidence="6">
    <location>
        <begin position="9"/>
        <end position="39"/>
    </location>
</feature>
<keyword evidence="5" id="KW-0813">Transport</keyword>
<reference evidence="7" key="2">
    <citation type="submission" date="2025-09" db="UniProtKB">
        <authorList>
            <consortium name="Ensembl"/>
        </authorList>
    </citation>
    <scope>IDENTIFICATION</scope>
</reference>
<evidence type="ECO:0000256" key="1">
    <source>
        <dbReference type="ARBA" id="ARBA00004141"/>
    </source>
</evidence>
<dbReference type="PANTHER" id="PTHR10687">
    <property type="entry name" value="SECRETORY CARRIER-ASSOCIATED MEMBRANE PROTEIN SCAMP"/>
    <property type="match status" value="1"/>
</dbReference>
<evidence type="ECO:0000256" key="2">
    <source>
        <dbReference type="ARBA" id="ARBA00022692"/>
    </source>
</evidence>
<feature type="transmembrane region" description="Helical" evidence="5">
    <location>
        <begin position="112"/>
        <end position="131"/>
    </location>
</feature>
<dbReference type="Ensembl" id="ENSPMGT00000024816.1">
    <property type="protein sequence ID" value="ENSPMGP00000023293.1"/>
    <property type="gene ID" value="ENSPMGG00000018836.1"/>
</dbReference>